<dbReference type="AlphaFoldDB" id="A0A0E9U6Y2"/>
<reference evidence="1" key="2">
    <citation type="journal article" date="2015" name="Fish Shellfish Immunol.">
        <title>Early steps in the European eel (Anguilla anguilla)-Vibrio vulnificus interaction in the gills: Role of the RtxA13 toxin.</title>
        <authorList>
            <person name="Callol A."/>
            <person name="Pajuelo D."/>
            <person name="Ebbesson L."/>
            <person name="Teles M."/>
            <person name="MacKenzie S."/>
            <person name="Amaro C."/>
        </authorList>
    </citation>
    <scope>NUCLEOTIDE SEQUENCE</scope>
</reference>
<evidence type="ECO:0000313" key="1">
    <source>
        <dbReference type="EMBL" id="JAH61674.1"/>
    </source>
</evidence>
<sequence>MREELRTVHKAATASHRKQCSGILEVAFWNSKGISFPNL</sequence>
<proteinExistence type="predicted"/>
<reference evidence="1" key="1">
    <citation type="submission" date="2014-11" db="EMBL/GenBank/DDBJ databases">
        <authorList>
            <person name="Amaro Gonzalez C."/>
        </authorList>
    </citation>
    <scope>NUCLEOTIDE SEQUENCE</scope>
</reference>
<protein>
    <submittedName>
        <fullName evidence="1">Uncharacterized protein</fullName>
    </submittedName>
</protein>
<name>A0A0E9U6Y2_ANGAN</name>
<accession>A0A0E9U6Y2</accession>
<organism evidence="1">
    <name type="scientific">Anguilla anguilla</name>
    <name type="common">European freshwater eel</name>
    <name type="synonym">Muraena anguilla</name>
    <dbReference type="NCBI Taxonomy" id="7936"/>
    <lineage>
        <taxon>Eukaryota</taxon>
        <taxon>Metazoa</taxon>
        <taxon>Chordata</taxon>
        <taxon>Craniata</taxon>
        <taxon>Vertebrata</taxon>
        <taxon>Euteleostomi</taxon>
        <taxon>Actinopterygii</taxon>
        <taxon>Neopterygii</taxon>
        <taxon>Teleostei</taxon>
        <taxon>Anguilliformes</taxon>
        <taxon>Anguillidae</taxon>
        <taxon>Anguilla</taxon>
    </lineage>
</organism>
<dbReference type="EMBL" id="GBXM01046903">
    <property type="protein sequence ID" value="JAH61674.1"/>
    <property type="molecule type" value="Transcribed_RNA"/>
</dbReference>